<dbReference type="OrthoDB" id="4510254at2"/>
<dbReference type="Gene3D" id="3.90.1150.10">
    <property type="entry name" value="Aspartate Aminotransferase, domain 1"/>
    <property type="match status" value="1"/>
</dbReference>
<dbReference type="STRING" id="145854.GA0074692_1874"/>
<accession>A0A1C6S6B0</accession>
<keyword evidence="2 3" id="KW-0663">Pyridoxal phosphate</keyword>
<evidence type="ECO:0000256" key="1">
    <source>
        <dbReference type="ARBA" id="ARBA00001933"/>
    </source>
</evidence>
<dbReference type="Proteomes" id="UP000198959">
    <property type="component" value="Unassembled WGS sequence"/>
</dbReference>
<dbReference type="EMBL" id="FMHW01000002">
    <property type="protein sequence ID" value="SCL24980.1"/>
    <property type="molecule type" value="Genomic_DNA"/>
</dbReference>
<sequence>MNPRSAPSGTSLAERARRVIPGGVNSGQRSIPGLTDLVITRAAGARFWDADGRAYTDYHAAFGPPLLGHNDPDVNAAVAEAGQRLDLCGVAVTEGEVRLAEALADLVPSIERVLLTSTGSEATFHALRVARAATGRRLVVKFQGCYHGWHDSVSLNVISAPDRVGRPDPISTGILPEVLDATLVLRFNDVAEVRAAFAAHGADIAAVIVEPVPHNVGCLLPDQEFLVALREECTRAGSVLVFDEVITGFRHDLGGWQKISGVTPDLTTLGKAIANGYPVGALGGRADLMDLFSTRPGAPAFFAGTYNGHPAVVAAALATLDKLRAEPVHAHVFRLGERIRAGLTEVFADLDVPAVVTGHGSVFVSYFMPGPVPRTYDDLLRNDAGMFIGYRRRMPEHGIFELPLNLKRNHVSYAHTDADVDHLVEATRAAVRDTVAAGGVTELAGTATMGGALAGTAATGGAVPARGVS</sequence>
<evidence type="ECO:0000256" key="3">
    <source>
        <dbReference type="RuleBase" id="RU003560"/>
    </source>
</evidence>
<evidence type="ECO:0000313" key="5">
    <source>
        <dbReference type="Proteomes" id="UP000198959"/>
    </source>
</evidence>
<dbReference type="InterPro" id="IPR005814">
    <property type="entry name" value="Aminotrans_3"/>
</dbReference>
<dbReference type="InterPro" id="IPR015421">
    <property type="entry name" value="PyrdxlP-dep_Trfase_major"/>
</dbReference>
<dbReference type="InterPro" id="IPR015422">
    <property type="entry name" value="PyrdxlP-dep_Trfase_small"/>
</dbReference>
<dbReference type="GO" id="GO:0030170">
    <property type="term" value="F:pyridoxal phosphate binding"/>
    <property type="evidence" value="ECO:0007669"/>
    <property type="project" value="InterPro"/>
</dbReference>
<organism evidence="4 5">
    <name type="scientific">Micromonospora pallida</name>
    <dbReference type="NCBI Taxonomy" id="145854"/>
    <lineage>
        <taxon>Bacteria</taxon>
        <taxon>Bacillati</taxon>
        <taxon>Actinomycetota</taxon>
        <taxon>Actinomycetes</taxon>
        <taxon>Micromonosporales</taxon>
        <taxon>Micromonosporaceae</taxon>
        <taxon>Micromonospora</taxon>
    </lineage>
</organism>
<dbReference type="CDD" id="cd00610">
    <property type="entry name" value="OAT_like"/>
    <property type="match status" value="1"/>
</dbReference>
<protein>
    <submittedName>
        <fullName evidence="4">Glutamate-1-semialdehyde 2,1-aminomutase</fullName>
    </submittedName>
</protein>
<dbReference type="Gene3D" id="3.40.640.10">
    <property type="entry name" value="Type I PLP-dependent aspartate aminotransferase-like (Major domain)"/>
    <property type="match status" value="1"/>
</dbReference>
<keyword evidence="5" id="KW-1185">Reference proteome</keyword>
<evidence type="ECO:0000313" key="4">
    <source>
        <dbReference type="EMBL" id="SCL24980.1"/>
    </source>
</evidence>
<dbReference type="Pfam" id="PF00202">
    <property type="entry name" value="Aminotran_3"/>
    <property type="match status" value="1"/>
</dbReference>
<dbReference type="PANTHER" id="PTHR43713">
    <property type="entry name" value="GLUTAMATE-1-SEMIALDEHYDE 2,1-AMINOMUTASE"/>
    <property type="match status" value="1"/>
</dbReference>
<dbReference type="InterPro" id="IPR015424">
    <property type="entry name" value="PyrdxlP-dep_Trfase"/>
</dbReference>
<gene>
    <name evidence="4" type="ORF">GA0074692_1874</name>
</gene>
<dbReference type="AlphaFoldDB" id="A0A1C6S6B0"/>
<name>A0A1C6S6B0_9ACTN</name>
<comment type="cofactor">
    <cofactor evidence="1">
        <name>pyridoxal 5'-phosphate</name>
        <dbReference type="ChEBI" id="CHEBI:597326"/>
    </cofactor>
</comment>
<dbReference type="PANTHER" id="PTHR43713:SF3">
    <property type="entry name" value="GLUTAMATE-1-SEMIALDEHYDE 2,1-AMINOMUTASE 1, CHLOROPLASTIC-RELATED"/>
    <property type="match status" value="1"/>
</dbReference>
<evidence type="ECO:0000256" key="2">
    <source>
        <dbReference type="ARBA" id="ARBA00022898"/>
    </source>
</evidence>
<dbReference type="PROSITE" id="PS00600">
    <property type="entry name" value="AA_TRANSFER_CLASS_3"/>
    <property type="match status" value="1"/>
</dbReference>
<dbReference type="InterPro" id="IPR049704">
    <property type="entry name" value="Aminotrans_3_PPA_site"/>
</dbReference>
<proteinExistence type="inferred from homology"/>
<dbReference type="RefSeq" id="WP_091641809.1">
    <property type="nucleotide sequence ID" value="NZ_FMHW01000002.1"/>
</dbReference>
<comment type="similarity">
    <text evidence="3">Belongs to the class-III pyridoxal-phosphate-dependent aminotransferase family.</text>
</comment>
<reference evidence="5" key="1">
    <citation type="submission" date="2016-06" db="EMBL/GenBank/DDBJ databases">
        <authorList>
            <person name="Varghese N."/>
            <person name="Submissions Spin"/>
        </authorList>
    </citation>
    <scope>NUCLEOTIDE SEQUENCE [LARGE SCALE GENOMIC DNA]</scope>
    <source>
        <strain evidence="5">DSM 43817</strain>
    </source>
</reference>
<dbReference type="GO" id="GO:0008483">
    <property type="term" value="F:transaminase activity"/>
    <property type="evidence" value="ECO:0007669"/>
    <property type="project" value="InterPro"/>
</dbReference>
<dbReference type="SUPFAM" id="SSF53383">
    <property type="entry name" value="PLP-dependent transferases"/>
    <property type="match status" value="1"/>
</dbReference>